<accession>A0A199VXN9</accession>
<protein>
    <submittedName>
        <fullName evidence="5">Histone-lysine N-methyltransferase EZ2</fullName>
    </submittedName>
</protein>
<name>A0A199VXN9_ANACO</name>
<dbReference type="STRING" id="4615.A0A199VXN9"/>
<evidence type="ECO:0000313" key="6">
    <source>
        <dbReference type="Proteomes" id="UP000092600"/>
    </source>
</evidence>
<evidence type="ECO:0000256" key="1">
    <source>
        <dbReference type="ARBA" id="ARBA00004123"/>
    </source>
</evidence>
<dbReference type="SMART" id="SM00317">
    <property type="entry name" value="SET"/>
    <property type="match status" value="1"/>
</dbReference>
<gene>
    <name evidence="5" type="ORF">ACMD2_05805</name>
</gene>
<dbReference type="GO" id="GO:0031519">
    <property type="term" value="C:PcG protein complex"/>
    <property type="evidence" value="ECO:0007669"/>
    <property type="project" value="InterPro"/>
</dbReference>
<reference evidence="5 6" key="1">
    <citation type="journal article" date="2016" name="DNA Res.">
        <title>The draft genome of MD-2 pineapple using hybrid error correction of long reads.</title>
        <authorList>
            <person name="Redwan R.M."/>
            <person name="Saidin A."/>
            <person name="Kumar S.V."/>
        </authorList>
    </citation>
    <scope>NUCLEOTIDE SEQUENCE [LARGE SCALE GENOMIC DNA]</scope>
    <source>
        <strain evidence="6">cv. MD2</strain>
        <tissue evidence="5">Leaf</tissue>
    </source>
</reference>
<proteinExistence type="predicted"/>
<dbReference type="InterPro" id="IPR058609">
    <property type="entry name" value="HTH_CLF-like"/>
</dbReference>
<dbReference type="InterPro" id="IPR001005">
    <property type="entry name" value="SANT/Myb"/>
</dbReference>
<dbReference type="GO" id="GO:0031507">
    <property type="term" value="P:heterochromatin formation"/>
    <property type="evidence" value="ECO:0007669"/>
    <property type="project" value="TreeGrafter"/>
</dbReference>
<feature type="region of interest" description="Disordered" evidence="3">
    <location>
        <begin position="1"/>
        <end position="31"/>
    </location>
</feature>
<feature type="compositionally biased region" description="Low complexity" evidence="3">
    <location>
        <begin position="1"/>
        <end position="10"/>
    </location>
</feature>
<organism evidence="5 6">
    <name type="scientific">Ananas comosus</name>
    <name type="common">Pineapple</name>
    <name type="synonym">Ananas ananas</name>
    <dbReference type="NCBI Taxonomy" id="4615"/>
    <lineage>
        <taxon>Eukaryota</taxon>
        <taxon>Viridiplantae</taxon>
        <taxon>Streptophyta</taxon>
        <taxon>Embryophyta</taxon>
        <taxon>Tracheophyta</taxon>
        <taxon>Spermatophyta</taxon>
        <taxon>Magnoliopsida</taxon>
        <taxon>Liliopsida</taxon>
        <taxon>Poales</taxon>
        <taxon>Bromeliaceae</taxon>
        <taxon>Bromelioideae</taxon>
        <taxon>Ananas</taxon>
    </lineage>
</organism>
<evidence type="ECO:0000259" key="4">
    <source>
        <dbReference type="PROSITE" id="PS50280"/>
    </source>
</evidence>
<dbReference type="PROSITE" id="PS50280">
    <property type="entry name" value="SET"/>
    <property type="match status" value="1"/>
</dbReference>
<dbReference type="SUPFAM" id="SSF82199">
    <property type="entry name" value="SET domain"/>
    <property type="match status" value="1"/>
</dbReference>
<evidence type="ECO:0000256" key="2">
    <source>
        <dbReference type="ARBA" id="ARBA00023242"/>
    </source>
</evidence>
<dbReference type="GO" id="GO:0003682">
    <property type="term" value="F:chromatin binding"/>
    <property type="evidence" value="ECO:0007669"/>
    <property type="project" value="TreeGrafter"/>
</dbReference>
<dbReference type="Pfam" id="PF00856">
    <property type="entry name" value="SET"/>
    <property type="match status" value="1"/>
</dbReference>
<dbReference type="Proteomes" id="UP000092600">
    <property type="component" value="Unassembled WGS sequence"/>
</dbReference>
<keyword evidence="5" id="KW-0808">Transferase</keyword>
<feature type="domain" description="SET" evidence="4">
    <location>
        <begin position="787"/>
        <end position="902"/>
    </location>
</feature>
<sequence>MASSSRGPDSSSHRPKRSEGPHGKDSISSLSSKLNQFKKQIQASRLVSVKEKIEKNRKSLRIHTCHMFDIAAAAEVATRSLPRPEMAENVLSARMGNALCELSGWECVNGSGEKEIGHSQEENLSAGTLAVGNGVVRLVKLPFIEKIPPYTSWIFLAKNQRMAEDQSVIGRRRIYYDPYGNEALICSDSDEEISEPLEEKHEFSEGEDQILWKALQDHGLNQEVLNILRHFIDATPSEIEERCKKLVEKNEKNANNSAAPDEAVHEGRAFLDKTLDAALDSFDNLFCRRCLVFDCRLHGCSQNLVMPSEKQPYEFELDESRKPCGDQCYLRKREGFQDPHRDSPDSSATHGMKSKMVTVERGTGLPSESEDSNPDDDNVNQVASMEKYADEDKPVMASSETAETSTSPNTKPTIPMKNRGKRSFSKNESISLGEDNLGPKEKKQKTLTSSDVSLDIKIDDEGPDSGEPSSDPLQEEAVDDSSEHSLRSDFCAGNQNDALDDIGEDTNKVSLMSFGDRNAQTSTCWSTLEKDLYLKGIEIFGRNSCLIARNLLSGLKTCIDVSNYMFNNGNTLPSRPLLTNSSFDDFGKADQEYTEQDMTTRTRICRRRGKTRKLKYTWKSTGHPTIRKRIADGKQQSCRQYTPCACQQMCGKDCSCMQNGTCCEKYCGTTSFVSLESVKHCVLRAAKTDLEDAIVRKVSAEAGNAHALLQDVNVILMFAGIAGSVEIMMFPGGLSASMPNNEPYEIAKSILTRVLVHSCGDGSLGEPPARGDGYQCGNMKLLLKQQQRIVLAKSDVAGWGAFLKNPVNKNDYLGEYTGELISHKEADKRGKIYDRANSSFLFDLNDQFVLDAYRKGDKLKFANHSSNPNCYAKVMLVAGDHRVGIFAKEHIEASEELFYDYRYGPDQAPAWARKPGGSSKRDDSAVSHSRAHKVA</sequence>
<evidence type="ECO:0000256" key="3">
    <source>
        <dbReference type="SAM" id="MobiDB-lite"/>
    </source>
</evidence>
<dbReference type="InterPro" id="IPR001214">
    <property type="entry name" value="SET_dom"/>
</dbReference>
<dbReference type="SMART" id="SM00717">
    <property type="entry name" value="SANT"/>
    <property type="match status" value="2"/>
</dbReference>
<dbReference type="CDD" id="cd10519">
    <property type="entry name" value="SET_EZH"/>
    <property type="match status" value="1"/>
</dbReference>
<dbReference type="InterPro" id="IPR046341">
    <property type="entry name" value="SET_dom_sf"/>
</dbReference>
<comment type="subcellular location">
    <subcellularLocation>
        <location evidence="1">Nucleus</location>
    </subcellularLocation>
</comment>
<dbReference type="InterPro" id="IPR045318">
    <property type="entry name" value="EZH1/2-like"/>
</dbReference>
<dbReference type="GO" id="GO:0046976">
    <property type="term" value="F:histone H3K27 methyltransferase activity"/>
    <property type="evidence" value="ECO:0007669"/>
    <property type="project" value="TreeGrafter"/>
</dbReference>
<feature type="region of interest" description="Disordered" evidence="3">
    <location>
        <begin position="910"/>
        <end position="935"/>
    </location>
</feature>
<dbReference type="EMBL" id="LSRQ01000610">
    <property type="protein sequence ID" value="OAY81748.1"/>
    <property type="molecule type" value="Genomic_DNA"/>
</dbReference>
<dbReference type="PROSITE" id="PS51576">
    <property type="entry name" value="SAM_MT43_EZ"/>
    <property type="match status" value="1"/>
</dbReference>
<dbReference type="AlphaFoldDB" id="A0A199VXN9"/>
<keyword evidence="5" id="KW-0489">Methyltransferase</keyword>
<comment type="caution">
    <text evidence="5">The sequence shown here is derived from an EMBL/GenBank/DDBJ whole genome shotgun (WGS) entry which is preliminary data.</text>
</comment>
<feature type="compositionally biased region" description="Low complexity" evidence="3">
    <location>
        <begin position="397"/>
        <end position="407"/>
    </location>
</feature>
<dbReference type="PANTHER" id="PTHR45747:SF14">
    <property type="entry name" value="HISTONE-LYSINE N-METHYLTRANSFERASE EZA1"/>
    <property type="match status" value="1"/>
</dbReference>
<dbReference type="InterPro" id="IPR025778">
    <property type="entry name" value="Hist-Lys_N-MeTrfase_plant"/>
</dbReference>
<dbReference type="Gene3D" id="2.170.270.10">
    <property type="entry name" value="SET domain"/>
    <property type="match status" value="1"/>
</dbReference>
<feature type="compositionally biased region" description="Basic and acidic residues" evidence="3">
    <location>
        <begin position="333"/>
        <end position="344"/>
    </location>
</feature>
<keyword evidence="2" id="KW-0539">Nucleus</keyword>
<evidence type="ECO:0000313" key="5">
    <source>
        <dbReference type="EMBL" id="OAY81748.1"/>
    </source>
</evidence>
<feature type="region of interest" description="Disordered" evidence="3">
    <location>
        <begin position="333"/>
        <end position="502"/>
    </location>
</feature>
<feature type="compositionally biased region" description="Acidic residues" evidence="3">
    <location>
        <begin position="368"/>
        <end position="378"/>
    </location>
</feature>
<dbReference type="Pfam" id="PF25996">
    <property type="entry name" value="HTH_CLF_N"/>
    <property type="match status" value="1"/>
</dbReference>
<dbReference type="GO" id="GO:0032259">
    <property type="term" value="P:methylation"/>
    <property type="evidence" value="ECO:0007669"/>
    <property type="project" value="UniProtKB-KW"/>
</dbReference>
<dbReference type="PANTHER" id="PTHR45747">
    <property type="entry name" value="HISTONE-LYSINE N-METHYLTRANSFERASE E(Z)"/>
    <property type="match status" value="1"/>
</dbReference>